<dbReference type="Proteomes" id="UP000327013">
    <property type="component" value="Chromosome 5"/>
</dbReference>
<accession>A0A5N6R432</accession>
<protein>
    <recommendedName>
        <fullName evidence="2">F-box domain-containing protein</fullName>
    </recommendedName>
</protein>
<dbReference type="SUPFAM" id="SSF81383">
    <property type="entry name" value="F-box domain"/>
    <property type="match status" value="1"/>
</dbReference>
<dbReference type="InterPro" id="IPR036047">
    <property type="entry name" value="F-box-like_dom_sf"/>
</dbReference>
<dbReference type="OrthoDB" id="1863935at2759"/>
<proteinExistence type="predicted"/>
<dbReference type="InterPro" id="IPR001810">
    <property type="entry name" value="F-box_dom"/>
</dbReference>
<keyword evidence="4" id="KW-1185">Reference proteome</keyword>
<dbReference type="Pfam" id="PF03478">
    <property type="entry name" value="Beta-prop_KIB1-4"/>
    <property type="match status" value="1"/>
</dbReference>
<dbReference type="PANTHER" id="PTHR44259:SF87">
    <property type="entry name" value="F-BOX DOMAIN-CONTAINING PROTEIN"/>
    <property type="match status" value="1"/>
</dbReference>
<feature type="domain" description="F-box" evidence="2">
    <location>
        <begin position="37"/>
        <end position="90"/>
    </location>
</feature>
<dbReference type="Pfam" id="PF00646">
    <property type="entry name" value="F-box"/>
    <property type="match status" value="1"/>
</dbReference>
<dbReference type="PROSITE" id="PS50181">
    <property type="entry name" value="FBOX"/>
    <property type="match status" value="1"/>
</dbReference>
<name>A0A5N6R432_9ROSI</name>
<evidence type="ECO:0000259" key="2">
    <source>
        <dbReference type="PROSITE" id="PS50181"/>
    </source>
</evidence>
<dbReference type="AlphaFoldDB" id="A0A5N6R432"/>
<reference evidence="3 4" key="1">
    <citation type="submission" date="2019-06" db="EMBL/GenBank/DDBJ databases">
        <title>A chromosomal-level reference genome of Carpinus fangiana (Coryloideae, Betulaceae).</title>
        <authorList>
            <person name="Yang X."/>
            <person name="Wang Z."/>
            <person name="Zhang L."/>
            <person name="Hao G."/>
            <person name="Liu J."/>
            <person name="Yang Y."/>
        </authorList>
    </citation>
    <scope>NUCLEOTIDE SEQUENCE [LARGE SCALE GENOMIC DNA]</scope>
    <source>
        <strain evidence="3">Cfa_2016G</strain>
        <tissue evidence="3">Leaf</tissue>
    </source>
</reference>
<evidence type="ECO:0000313" key="4">
    <source>
        <dbReference type="Proteomes" id="UP000327013"/>
    </source>
</evidence>
<dbReference type="Gene3D" id="1.20.1280.50">
    <property type="match status" value="1"/>
</dbReference>
<sequence>MALIIQLYSNLGEYLSFRPKSFLKNVFSNTTEKQHYFGRWDELPDGIMENIFGRLNMIDLVHSSGVCKSWRSLVMQKQVRAAPQLPWLVLPHRQSCNSLSFYSMAEATVYNIKLPKPAQGGWCFGCSKSWLMMARGTEWEPEVYLFNPFSGFKLNLPSLTTIPYFRDYVAPDPDRFTSFVGKIIVSSTDSAELIVAVLCFHYQVLVFCKPGDEEWRVWEGGNGDEEGVRCFDIMFCEDGGTLCVLVGVKTEMEGSFARSYTTCMKSGNREVMLKVIPFVVSRNDFFIYLEIGQETWIVEDGGNIFSLVESDGELLVVVMFSDVHFTRFEDEETEEETDDEDDETEDETEEETDEEEEEIEEEEDEEEVLFDFIYLKKRRFEVLKVDFSGVTVSFTRLRSVGDKMLFLSMGESISLSASDFNGFSGNLIYFLQDIDYSCVDHDPMVYRESGVFYLDDQRFVQSFPSTHPSQSLMCWLTPHIHG</sequence>
<organism evidence="3 4">
    <name type="scientific">Carpinus fangiana</name>
    <dbReference type="NCBI Taxonomy" id="176857"/>
    <lineage>
        <taxon>Eukaryota</taxon>
        <taxon>Viridiplantae</taxon>
        <taxon>Streptophyta</taxon>
        <taxon>Embryophyta</taxon>
        <taxon>Tracheophyta</taxon>
        <taxon>Spermatophyta</taxon>
        <taxon>Magnoliopsida</taxon>
        <taxon>eudicotyledons</taxon>
        <taxon>Gunneridae</taxon>
        <taxon>Pentapetalae</taxon>
        <taxon>rosids</taxon>
        <taxon>fabids</taxon>
        <taxon>Fagales</taxon>
        <taxon>Betulaceae</taxon>
        <taxon>Carpinus</taxon>
    </lineage>
</organism>
<dbReference type="SMART" id="SM00256">
    <property type="entry name" value="FBOX"/>
    <property type="match status" value="1"/>
</dbReference>
<evidence type="ECO:0000256" key="1">
    <source>
        <dbReference type="SAM" id="MobiDB-lite"/>
    </source>
</evidence>
<dbReference type="InterPro" id="IPR050942">
    <property type="entry name" value="F-box_BR-signaling"/>
</dbReference>
<evidence type="ECO:0000313" key="3">
    <source>
        <dbReference type="EMBL" id="KAE8055702.1"/>
    </source>
</evidence>
<dbReference type="PANTHER" id="PTHR44259">
    <property type="entry name" value="OS07G0183000 PROTEIN-RELATED"/>
    <property type="match status" value="1"/>
</dbReference>
<gene>
    <name evidence="3" type="ORF">FH972_012527</name>
</gene>
<dbReference type="EMBL" id="CM017325">
    <property type="protein sequence ID" value="KAE8055702.1"/>
    <property type="molecule type" value="Genomic_DNA"/>
</dbReference>
<feature type="region of interest" description="Disordered" evidence="1">
    <location>
        <begin position="329"/>
        <end position="366"/>
    </location>
</feature>
<dbReference type="InterPro" id="IPR005174">
    <property type="entry name" value="KIB1-4_b-propeller"/>
</dbReference>